<dbReference type="InterPro" id="IPR027948">
    <property type="entry name" value="DUF4436"/>
</dbReference>
<feature type="transmembrane region" description="Helical" evidence="1">
    <location>
        <begin position="250"/>
        <end position="272"/>
    </location>
</feature>
<dbReference type="PANTHER" id="PTHR37330">
    <property type="entry name" value="CONSERVED TRANSMEMBRANE PROTEIN-RELATED"/>
    <property type="match status" value="1"/>
</dbReference>
<keyword evidence="1" id="KW-0812">Transmembrane</keyword>
<keyword evidence="1" id="KW-1133">Transmembrane helix</keyword>
<evidence type="ECO:0000256" key="1">
    <source>
        <dbReference type="SAM" id="Phobius"/>
    </source>
</evidence>
<accession>A0A2U3P467</accession>
<name>A0A2U3P467_9MYCO</name>
<proteinExistence type="predicted"/>
<feature type="transmembrane region" description="Helical" evidence="1">
    <location>
        <begin position="219"/>
        <end position="238"/>
    </location>
</feature>
<dbReference type="Pfam" id="PF14494">
    <property type="entry name" value="DUF4436"/>
    <property type="match status" value="1"/>
</dbReference>
<protein>
    <submittedName>
        <fullName evidence="2">DUF4436 domain-containing protein</fullName>
    </submittedName>
</protein>
<keyword evidence="3" id="KW-1185">Reference proteome</keyword>
<dbReference type="AlphaFoldDB" id="A0A2U3P467"/>
<dbReference type="PANTHER" id="PTHR37330:SF1">
    <property type="entry name" value="CONSERVED TRANSMEMBRANE PROTEIN-RELATED"/>
    <property type="match status" value="1"/>
</dbReference>
<organism evidence="2 3">
    <name type="scientific">Mycobacterium numidiamassiliense</name>
    <dbReference type="NCBI Taxonomy" id="1841861"/>
    <lineage>
        <taxon>Bacteria</taxon>
        <taxon>Bacillati</taxon>
        <taxon>Actinomycetota</taxon>
        <taxon>Actinomycetes</taxon>
        <taxon>Mycobacteriales</taxon>
        <taxon>Mycobacteriaceae</taxon>
        <taxon>Mycobacterium</taxon>
    </lineage>
</organism>
<keyword evidence="1" id="KW-0472">Membrane</keyword>
<reference evidence="2 3" key="1">
    <citation type="submission" date="2017-01" db="EMBL/GenBank/DDBJ databases">
        <authorList>
            <consortium name="Urmite Genomes"/>
        </authorList>
    </citation>
    <scope>NUCLEOTIDE SEQUENCE [LARGE SCALE GENOMIC DNA]</scope>
    <source>
        <strain evidence="2 3">AB215</strain>
    </source>
</reference>
<dbReference type="EMBL" id="FUEZ01000003">
    <property type="protein sequence ID" value="SPM38549.1"/>
    <property type="molecule type" value="Genomic_DNA"/>
</dbReference>
<feature type="transmembrane region" description="Helical" evidence="1">
    <location>
        <begin position="185"/>
        <end position="207"/>
    </location>
</feature>
<evidence type="ECO:0000313" key="3">
    <source>
        <dbReference type="Proteomes" id="UP000240424"/>
    </source>
</evidence>
<gene>
    <name evidence="2" type="ORF">MNAB215_726</name>
</gene>
<evidence type="ECO:0000313" key="2">
    <source>
        <dbReference type="EMBL" id="SPM38549.1"/>
    </source>
</evidence>
<dbReference type="STRING" id="1841861.GCA_900157365_04929"/>
<dbReference type="Proteomes" id="UP000240424">
    <property type="component" value="Unassembled WGS sequence"/>
</dbReference>
<sequence>MRMRLGVFGLVLFIGAYVTSIVLYAQSGMGHAREISGIGPKSADWTEVTVDVEEIQSKSSLLQANLNITPAPQMLDPLTHALKEDFTLVASSVLTTGKRTWRKGTVVDVVRISGALDGDVANWPFDRYHTGPIDIAVFSGADQIAQPVTITLVDRLLGWKIQVNHLGTGEHSPYQLILYRSPSTVAFGVLILGVFIALAALAFFVAFQTVRGRRRFQPPMTTWYAAMLFAIMPLRTALPDAPPSGCWIDVTIVLWVIVVLVISMVLYIYCWWLHLKPEPAKPT</sequence>